<evidence type="ECO:0000313" key="2">
    <source>
        <dbReference type="Proteomes" id="UP000075884"/>
    </source>
</evidence>
<proteinExistence type="predicted"/>
<protein>
    <submittedName>
        <fullName evidence="1">Uncharacterized protein</fullName>
    </submittedName>
</protein>
<evidence type="ECO:0000313" key="1">
    <source>
        <dbReference type="EnsemblMetazoa" id="ADIR014158-PA"/>
    </source>
</evidence>
<name>A0A182NW77_9DIPT</name>
<reference evidence="1" key="2">
    <citation type="submission" date="2020-05" db="UniProtKB">
        <authorList>
            <consortium name="EnsemblMetazoa"/>
        </authorList>
    </citation>
    <scope>IDENTIFICATION</scope>
    <source>
        <strain evidence="1">WRAIR2</strain>
    </source>
</reference>
<reference evidence="2" key="1">
    <citation type="submission" date="2013-03" db="EMBL/GenBank/DDBJ databases">
        <title>The Genome Sequence of Anopheles dirus WRAIR2.</title>
        <authorList>
            <consortium name="The Broad Institute Genomics Platform"/>
            <person name="Neafsey D.E."/>
            <person name="Walton C."/>
            <person name="Walker B."/>
            <person name="Young S.K."/>
            <person name="Zeng Q."/>
            <person name="Gargeya S."/>
            <person name="Fitzgerald M."/>
            <person name="Haas B."/>
            <person name="Abouelleil A."/>
            <person name="Allen A.W."/>
            <person name="Alvarado L."/>
            <person name="Arachchi H.M."/>
            <person name="Berlin A.M."/>
            <person name="Chapman S.B."/>
            <person name="Gainer-Dewar J."/>
            <person name="Goldberg J."/>
            <person name="Griggs A."/>
            <person name="Gujja S."/>
            <person name="Hansen M."/>
            <person name="Howarth C."/>
            <person name="Imamovic A."/>
            <person name="Ireland A."/>
            <person name="Larimer J."/>
            <person name="McCowan C."/>
            <person name="Murphy C."/>
            <person name="Pearson M."/>
            <person name="Poon T.W."/>
            <person name="Priest M."/>
            <person name="Roberts A."/>
            <person name="Saif S."/>
            <person name="Shea T."/>
            <person name="Sisk P."/>
            <person name="Sykes S."/>
            <person name="Wortman J."/>
            <person name="Nusbaum C."/>
            <person name="Birren B."/>
        </authorList>
    </citation>
    <scope>NUCLEOTIDE SEQUENCE [LARGE SCALE GENOMIC DNA]</scope>
    <source>
        <strain evidence="2">WRAIR2</strain>
    </source>
</reference>
<accession>A0A182NW77</accession>
<keyword evidence="2" id="KW-1185">Reference proteome</keyword>
<organism evidence="1 2">
    <name type="scientific">Anopheles dirus</name>
    <dbReference type="NCBI Taxonomy" id="7168"/>
    <lineage>
        <taxon>Eukaryota</taxon>
        <taxon>Metazoa</taxon>
        <taxon>Ecdysozoa</taxon>
        <taxon>Arthropoda</taxon>
        <taxon>Hexapoda</taxon>
        <taxon>Insecta</taxon>
        <taxon>Pterygota</taxon>
        <taxon>Neoptera</taxon>
        <taxon>Endopterygota</taxon>
        <taxon>Diptera</taxon>
        <taxon>Nematocera</taxon>
        <taxon>Culicoidea</taxon>
        <taxon>Culicidae</taxon>
        <taxon>Anophelinae</taxon>
        <taxon>Anopheles</taxon>
    </lineage>
</organism>
<dbReference type="Proteomes" id="UP000075884">
    <property type="component" value="Unassembled WGS sequence"/>
</dbReference>
<dbReference type="AlphaFoldDB" id="A0A182NW77"/>
<sequence>MIPNDPADCWPTCALGEKEAGGVCSCLRAIGRRTTPGAPYNLLAPCANCACVCVYDVRNKNRNANNGSPEWSGGVGAGVGRPLIG</sequence>
<dbReference type="EnsemblMetazoa" id="ADIR014158-RA">
    <property type="protein sequence ID" value="ADIR014158-PA"/>
    <property type="gene ID" value="ADIR014158"/>
</dbReference>
<dbReference type="VEuPathDB" id="VectorBase:ADIR014158"/>